<feature type="region of interest" description="Disordered" evidence="1">
    <location>
        <begin position="1087"/>
        <end position="1150"/>
    </location>
</feature>
<feature type="region of interest" description="Disordered" evidence="1">
    <location>
        <begin position="793"/>
        <end position="818"/>
    </location>
</feature>
<feature type="compositionally biased region" description="Pro residues" evidence="1">
    <location>
        <begin position="1880"/>
        <end position="1891"/>
    </location>
</feature>
<feature type="region of interest" description="Disordered" evidence="1">
    <location>
        <begin position="1794"/>
        <end position="1970"/>
    </location>
</feature>
<feature type="compositionally biased region" description="Pro residues" evidence="1">
    <location>
        <begin position="1638"/>
        <end position="1649"/>
    </location>
</feature>
<dbReference type="PANTHER" id="PTHR14709">
    <property type="entry name" value="GLUTAMINE AND SERINE-RICH PROTEIN 1-RELATED"/>
    <property type="match status" value="1"/>
</dbReference>
<feature type="region of interest" description="Disordered" evidence="1">
    <location>
        <begin position="665"/>
        <end position="691"/>
    </location>
</feature>
<dbReference type="STRING" id="48701.ENSPMEP00000019186"/>
<feature type="compositionally biased region" description="Low complexity" evidence="1">
    <location>
        <begin position="1904"/>
        <end position="1921"/>
    </location>
</feature>
<feature type="compositionally biased region" description="Polar residues" evidence="1">
    <location>
        <begin position="666"/>
        <end position="683"/>
    </location>
</feature>
<evidence type="ECO:0000313" key="2">
    <source>
        <dbReference type="Ensembl" id="ENSPMEP00000019186.1"/>
    </source>
</evidence>
<feature type="region of interest" description="Disordered" evidence="1">
    <location>
        <begin position="573"/>
        <end position="600"/>
    </location>
</feature>
<dbReference type="Ensembl" id="ENSPMET00000028528.1">
    <property type="protein sequence ID" value="ENSPMEP00000019186.1"/>
    <property type="gene ID" value="ENSPMEG00000022192.1"/>
</dbReference>
<feature type="compositionally biased region" description="Polar residues" evidence="1">
    <location>
        <begin position="793"/>
        <end position="811"/>
    </location>
</feature>
<protein>
    <recommendedName>
        <fullName evidence="4">DUF4211 domain-containing protein</fullName>
    </recommendedName>
</protein>
<dbReference type="InterPro" id="IPR052466">
    <property type="entry name" value="DNA_MethProtect_Complex"/>
</dbReference>
<feature type="region of interest" description="Disordered" evidence="1">
    <location>
        <begin position="231"/>
        <end position="251"/>
    </location>
</feature>
<reference evidence="2" key="2">
    <citation type="submission" date="2025-09" db="UniProtKB">
        <authorList>
            <consortium name="Ensembl"/>
        </authorList>
    </citation>
    <scope>IDENTIFICATION</scope>
</reference>
<evidence type="ECO:0000256" key="1">
    <source>
        <dbReference type="SAM" id="MobiDB-lite"/>
    </source>
</evidence>
<feature type="compositionally biased region" description="Polar residues" evidence="1">
    <location>
        <begin position="765"/>
        <end position="781"/>
    </location>
</feature>
<feature type="compositionally biased region" description="Polar residues" evidence="1">
    <location>
        <begin position="353"/>
        <end position="382"/>
    </location>
</feature>
<evidence type="ECO:0000313" key="3">
    <source>
        <dbReference type="Proteomes" id="UP000261480"/>
    </source>
</evidence>
<feature type="compositionally biased region" description="Polar residues" evidence="1">
    <location>
        <begin position="1843"/>
        <end position="1856"/>
    </location>
</feature>
<feature type="region of interest" description="Disordered" evidence="1">
    <location>
        <begin position="1622"/>
        <end position="1671"/>
    </location>
</feature>
<feature type="compositionally biased region" description="Polar residues" evidence="1">
    <location>
        <begin position="1103"/>
        <end position="1118"/>
    </location>
</feature>
<feature type="region of interest" description="Disordered" evidence="1">
    <location>
        <begin position="345"/>
        <end position="454"/>
    </location>
</feature>
<feature type="compositionally biased region" description="Low complexity" evidence="1">
    <location>
        <begin position="383"/>
        <end position="393"/>
    </location>
</feature>
<organism evidence="2 3">
    <name type="scientific">Poecilia mexicana</name>
    <dbReference type="NCBI Taxonomy" id="48701"/>
    <lineage>
        <taxon>Eukaryota</taxon>
        <taxon>Metazoa</taxon>
        <taxon>Chordata</taxon>
        <taxon>Craniata</taxon>
        <taxon>Vertebrata</taxon>
        <taxon>Euteleostomi</taxon>
        <taxon>Actinopterygii</taxon>
        <taxon>Neopterygii</taxon>
        <taxon>Teleostei</taxon>
        <taxon>Neoteleostei</taxon>
        <taxon>Acanthomorphata</taxon>
        <taxon>Ovalentaria</taxon>
        <taxon>Atherinomorphae</taxon>
        <taxon>Cyprinodontiformes</taxon>
        <taxon>Poeciliidae</taxon>
        <taxon>Poeciliinae</taxon>
        <taxon>Poecilia</taxon>
    </lineage>
</organism>
<feature type="region of interest" description="Disordered" evidence="1">
    <location>
        <begin position="1049"/>
        <end position="1070"/>
    </location>
</feature>
<accession>A0A3B3XVV7</accession>
<name>A0A3B3XVV7_9TELE</name>
<proteinExistence type="predicted"/>
<sequence>MIVIHNCVGCSGLSAVKTYLFSIFFSFLTDCRRLVLLYGSSRSSHPDSELLHRQTYGSPHPLRAYATNHHPGSSRQGGAWGPPGRTIGLSGLFDTSLHHASTSGPDPAVINLISALESRGPQATPSSSSLLSQFRTPSWQPTMHTPGPAELFISGAIPGSGSFPSSSSLSAYQCPGSFPGRSFTPSLSLQDAPTYSPTSNALLSPHDSLLHIKTPSQSSLGFDRLLSSQSATYRGSQESPALQNQISSDDTNCHLPPPQFNLLSSQLHSRHSQLCTSSMFSSSPALLGAAVPQSQSAPERIVSRQDSVIKHYQRSHPAQSPALHQYTSCGGSSRYQQLVSLHQNAGMPCSPLDEQSPSTDPKLSPQMEPQSYQPTIQTPYITSPSSSSVSSSSATKRPIGSSSNSGYSTSGSSSSSTRTAHTPPSASSSSSKANSISLPTCSHQQQGPQLAPAPPLLPVVSSSLVQQPALKQCLITYGSQSLVKSSTVMPNQTSPSPHVQSYSPTKVPSAHMAQSFLGFSSPHPEDLSSGEVVTGGKAFTNIGSGGHTFSAEIVFGDSNYGSASLRRASSPLEYGNESSRMGPLSGAATQRGGIESVGSGSATLAVGNESNSSYHLPESSTSPVIISTLSHSTLHSPAAVCPSPSSGSSGGTKYLSSILSPAFMSSPESFPNTQQTQSNTYHSTPIKPKTDSKLFAADQSQVEEEETEDFLILHLLQTQRATPHRSQHQSHSQQLSQCISQARDSESKGMSFDISKLSNEHHHSQSVIRTNNSTDHSGSESMITKTANDLNRQLESTQKKQQIRSELTVSKSPAGEVRGLSESLSCSLTIQSNQQQHESLESLVQYGRGDPYTQHLHHQHSYHLHVSPYSQQHAHHSHQITQQSRTNDNGYLCNTPDLLQARQSQAPISLIDPPDPSQSTHVMQSAHSHTPCTEIDFQQVLTEPQQQRQPHNPLSQPGMIGTVGEARITEVESNSQNLSPQLPLPLQNQGIDSHYRLATQARDQLQTSENSMPCLEMLDQSLSRANNIDTSEPLDRIELSMTVPVIKGSGGERYAHQHGLTPQHHSQQKHPDLHNLLAEPDLGLSTSSPLHHLNQPPAHTRSHALQGQQAHIHQQVSHEQLGHLQPHGMSANMAPPHHPQQAQQRQHETQLTHSRLDQLKQHQFDTITPANKVGLDQTQQQQRFPPLSSICFPDSLLQDEDSSFFPEVENMFCSSEYKSNCAGDSGAGQAIQETLNQGCGKSQKDVEDLKVGDQGYDLGNHHTDQVYGQYCHTLPGTGNDNLHLDLDFVKTHELPSTVNTDQLGLIQSQNHSIALSSAAQGDVSANKIMGAVVGSSSTTGLTSPIFCSSRPKKLLKTRSFHLLKQRRDPQPKTKKNYPQEYEFEDDEDKADAPADIRLNSRRLPDLLPDLVSSCGRATGLSPMTSDVDFCHPTTYTLIGHNSHILSHDGPKKRGRKPTKPKREGPPRPRGRPRIRPLPEPPYCRGLMGLATGETRRGRGRGRGRGRREEGLKQHHQQQQYTSYLSVSQMKQPHSTKQPSESLLKTDSLTSWEPVLSDGSVGSAPSLGMSPGPSDSNVFQADDKDLDFKPGFMVSFLDFLKTGKKESDLMLEQDEVEQDVLDACSSPKGGIRPLSSSPSIPPPSPQPPPEDFNRDRQSEEGTELVLSGCPSPCKPLDEELKRNLETLPSFSSDEEDSVSKNQDLQKSISSAISALYDTPHSLAAVMASAIIKIQPTPSPLMPQGVSVSPPLPAGPPVVPTVENIKEESLAYGQQEIPGDKDQRVIENVLTCVSDPPPEPLLGPVPSSQSPSVRCSPLTYSSSSPLPSSLPIQQGEDEVCPVRLSSESQPQPSSYHQASSSPPPSTSPPAIQSSPLSNLPQSIPPPSTTPPPSSSDQDQDYEASERSPSSKSASSPSPSSSEPLSPPTPEETQASQRLTSLHLAKKQADAAIAGESEEEDSGSGGEGIFRERDEFVVRTEDIGTLKVNAPHTQLPQLCVFLQLKPYR</sequence>
<dbReference type="PANTHER" id="PTHR14709:SF1">
    <property type="entry name" value="PROLINE-RICH PROTEIN 12"/>
    <property type="match status" value="1"/>
</dbReference>
<feature type="region of interest" description="Disordered" evidence="1">
    <location>
        <begin position="908"/>
        <end position="929"/>
    </location>
</feature>
<feature type="compositionally biased region" description="Low complexity" evidence="1">
    <location>
        <begin position="1814"/>
        <end position="1829"/>
    </location>
</feature>
<feature type="region of interest" description="Disordered" evidence="1">
    <location>
        <begin position="1441"/>
        <end position="1581"/>
    </location>
</feature>
<feature type="compositionally biased region" description="Polar residues" evidence="1">
    <location>
        <begin position="879"/>
        <end position="889"/>
    </location>
</feature>
<dbReference type="Proteomes" id="UP000261480">
    <property type="component" value="Unplaced"/>
</dbReference>
<reference evidence="2" key="1">
    <citation type="submission" date="2025-08" db="UniProtKB">
        <authorList>
            <consortium name="Ensembl"/>
        </authorList>
    </citation>
    <scope>IDENTIFICATION</scope>
</reference>
<keyword evidence="3" id="KW-1185">Reference proteome</keyword>
<evidence type="ECO:0008006" key="4">
    <source>
        <dbReference type="Google" id="ProtNLM"/>
    </source>
</evidence>
<feature type="region of interest" description="Disordered" evidence="1">
    <location>
        <begin position="757"/>
        <end position="781"/>
    </location>
</feature>
<feature type="region of interest" description="Disordered" evidence="1">
    <location>
        <begin position="871"/>
        <end position="895"/>
    </location>
</feature>
<feature type="compositionally biased region" description="Polar residues" evidence="1">
    <location>
        <begin position="231"/>
        <end position="250"/>
    </location>
</feature>
<feature type="compositionally biased region" description="Polar residues" evidence="1">
    <location>
        <begin position="1516"/>
        <end position="1550"/>
    </location>
</feature>
<feature type="compositionally biased region" description="Polar residues" evidence="1">
    <location>
        <begin position="121"/>
        <end position="143"/>
    </location>
</feature>
<feature type="region of interest" description="Disordered" evidence="1">
    <location>
        <begin position="120"/>
        <end position="149"/>
    </location>
</feature>
<feature type="compositionally biased region" description="Polar residues" evidence="1">
    <location>
        <begin position="917"/>
        <end position="929"/>
    </location>
</feature>
<feature type="compositionally biased region" description="Low complexity" evidence="1">
    <location>
        <begin position="400"/>
        <end position="437"/>
    </location>
</feature>
<feature type="region of interest" description="Disordered" evidence="1">
    <location>
        <begin position="1361"/>
        <end position="1393"/>
    </location>
</feature>